<feature type="region of interest" description="Disordered" evidence="10">
    <location>
        <begin position="1"/>
        <end position="22"/>
    </location>
</feature>
<evidence type="ECO:0000256" key="4">
    <source>
        <dbReference type="ARBA" id="ARBA00022737"/>
    </source>
</evidence>
<evidence type="ECO:0000313" key="13">
    <source>
        <dbReference type="EMBL" id="TWS30871.1"/>
    </source>
</evidence>
<feature type="transmembrane region" description="Helical" evidence="11">
    <location>
        <begin position="65"/>
        <end position="85"/>
    </location>
</feature>
<feature type="binding site" evidence="9">
    <location>
        <begin position="513"/>
        <end position="520"/>
    </location>
    <ligand>
        <name>ATP</name>
        <dbReference type="ChEBI" id="CHEBI:30616"/>
    </ligand>
</feature>
<dbReference type="SMART" id="SM00382">
    <property type="entry name" value="AAA"/>
    <property type="match status" value="3"/>
</dbReference>
<reference evidence="13 14" key="1">
    <citation type="submission" date="2019-06" db="EMBL/GenBank/DDBJ databases">
        <title>Tsukamurella conjunctivitidis sp. nov., Tsukamurella assacharolytica sp. nov. and Tsukamurella sputae sp. nov. isolated from patients with conjunctivitis, bacteraemia (lymphoma) and respiratory infection (sputum) in Hong Kong.</title>
        <authorList>
            <person name="Teng J.L.L."/>
            <person name="Lee H.H."/>
            <person name="Fong J.Y.H."/>
            <person name="Fok K.M.N."/>
            <person name="Lau S.K.P."/>
            <person name="Woo P.C.Y."/>
        </authorList>
    </citation>
    <scope>NUCLEOTIDE SEQUENCE [LARGE SCALE GENOMIC DNA]</scope>
    <source>
        <strain evidence="13 14">HKU72</strain>
    </source>
</reference>
<evidence type="ECO:0000259" key="12">
    <source>
        <dbReference type="PROSITE" id="PS50901"/>
    </source>
</evidence>
<keyword evidence="7 11" id="KW-1133">Transmembrane helix</keyword>
<dbReference type="Proteomes" id="UP000319375">
    <property type="component" value="Unassembled WGS sequence"/>
</dbReference>
<accession>A0A5C5S918</accession>
<keyword evidence="3 11" id="KW-0812">Transmembrane</keyword>
<comment type="caution">
    <text evidence="13">The sequence shown here is derived from an EMBL/GenBank/DDBJ whole genome shotgun (WGS) entry which is preliminary data.</text>
</comment>
<evidence type="ECO:0000256" key="3">
    <source>
        <dbReference type="ARBA" id="ARBA00022692"/>
    </source>
</evidence>
<evidence type="ECO:0000256" key="10">
    <source>
        <dbReference type="SAM" id="MobiDB-lite"/>
    </source>
</evidence>
<feature type="binding site" evidence="9">
    <location>
        <begin position="877"/>
        <end position="884"/>
    </location>
    <ligand>
        <name>ATP</name>
        <dbReference type="ChEBI" id="CHEBI:30616"/>
    </ligand>
</feature>
<sequence length="1366" mass="145396">MPTTARGGAPQSRGRPSVADTTDLVFEPVTEGFARKQRLAPPRTPGGEVALQAPPEIPRAVPGGLLAKLLPVVMVVAVIGMIALMFTSGSAMMQSPFMMMFPIMMLMSMFGMYGMNNRGNGASAAELNEDRKDYLRYLGQIRSQVDRTRTEQRAALEWIHPDPAALPGCVGTRRMWERRPADPDFLHVRVGVGSQRLATRLVPPETGPLEDLEPVSTVALRRFVRHGASVPGLPVAVALRGFPAVGLSGPRAEVFDTARAMLLSLAALHGPDHVRIVAATPDVDSAEWGWLKWLPHAAHPTECDGLGPVRTVYGSAAELEDAIAPELADRGPFARSAPVDPTRTHVVILLDRGIAVTPGGALDAAVGIDGVTVLDLSPEPDALAVRGGLHLVIDDARRLGARSAAGVEYFAQPDAVTAGAAQATARRIGRFRPASMAELLDFDGDAGATDPGLPALIGITDAAAITPETVWRERTARERLRVPIGVGPRGEPVEIDLKEAAENGMGPHGLCIGATGSGKSEFLRTLVLSMVATHPPEALNLVLVDFKGGATFLGLETLNHVAAVITNLEEEIAMVDRMRDALSGEMNRRQEVLRRAGNFANVGEYEKARRAGAPLEPLPALVVIVDEFSELLSQKPDFAELFVAIGRLGRSLHIHLLLASQRLEEGKLRGLDSHLSYRIGLKTFSASESRAVLGVPDAYHLPSTPGAGYLKFDADPPRRFHASYVSGEYEPPTSAASTARRGTTAGAAVREYLNAPAPIERRRSSGLPEGLMRIPAQPGDPASTSHRPGAAGPAVGAPSLLQTMVARLAGHGLPAHEVWLPPLDESSAVGELAQHLRRTDSTPLRVAIGVVDRPYDQRRDLLVVDLNGAQGNVAVVGGPQSGKSTALRTLIASAALTHTPRQVQFYALDFGGGSLASIAGIPHVGSVAGRLDPDRVRRTVAEVTGVIRRREAAFREHGVASMEQYRAHPAAGTDPFGDVFLVIDGWQVLRSEFEPLEPQVNAIAAQGLSYGVHLVIAASRWGEVRPAVKDQLGTRIELRLGDPMDSEMGRRVAGSVPVGRPGRGITSEQLHMLVALPCGAGSEDLPAAQEALVAEIGERCADHAPEVRMLPDLVLRDRIPARRDAPPTHTVFGVGESELAAATLQFETQPFFLVLGDSECGKTETLRTIIAGLVAGGTPQQTKIVLVDYRRTLLGAIEGDHLAGYASSSDALTPMVTHLVRVLRERCPGADVTPQQLKDRSWWTGPDIYLIVDDYDLVASAAGNPLAPLLELLPQARDVGLKVIIARRSGGLARGLYESFLARIRDLAADGLVMSGSREEGTVLGAVKMSPQPPGRGTWVSRARGVELVQVAMVDEPESATGPGAP</sequence>
<evidence type="ECO:0000256" key="8">
    <source>
        <dbReference type="ARBA" id="ARBA00023136"/>
    </source>
</evidence>
<dbReference type="SUPFAM" id="SSF52540">
    <property type="entry name" value="P-loop containing nucleoside triphosphate hydrolases"/>
    <property type="match status" value="3"/>
</dbReference>
<dbReference type="InterPro" id="IPR027417">
    <property type="entry name" value="P-loop_NTPase"/>
</dbReference>
<feature type="domain" description="FtsK" evidence="12">
    <location>
        <begin position="1139"/>
        <end position="1323"/>
    </location>
</feature>
<dbReference type="Pfam" id="PF01580">
    <property type="entry name" value="FtsK_SpoIIIE"/>
    <property type="match status" value="3"/>
</dbReference>
<keyword evidence="5 9" id="KW-0547">Nucleotide-binding</keyword>
<keyword evidence="8 11" id="KW-0472">Membrane</keyword>
<organism evidence="13 14">
    <name type="scientific">Tsukamurella conjunctivitidis</name>
    <dbReference type="NCBI Taxonomy" id="2592068"/>
    <lineage>
        <taxon>Bacteria</taxon>
        <taxon>Bacillati</taxon>
        <taxon>Actinomycetota</taxon>
        <taxon>Actinomycetes</taxon>
        <taxon>Mycobacteriales</taxon>
        <taxon>Tsukamurellaceae</taxon>
        <taxon>Tsukamurella</taxon>
    </lineage>
</organism>
<keyword evidence="2" id="KW-1003">Cell membrane</keyword>
<dbReference type="EMBL" id="VIGX01000001">
    <property type="protein sequence ID" value="TWS30871.1"/>
    <property type="molecule type" value="Genomic_DNA"/>
</dbReference>
<dbReference type="PROSITE" id="PS50901">
    <property type="entry name" value="FTSK"/>
    <property type="match status" value="3"/>
</dbReference>
<dbReference type="GO" id="GO:0003677">
    <property type="term" value="F:DNA binding"/>
    <property type="evidence" value="ECO:0007669"/>
    <property type="project" value="InterPro"/>
</dbReference>
<evidence type="ECO:0000313" key="14">
    <source>
        <dbReference type="Proteomes" id="UP000319375"/>
    </source>
</evidence>
<protein>
    <submittedName>
        <fullName evidence="13">Type VII secretion protein EccCa</fullName>
    </submittedName>
</protein>
<dbReference type="InterPro" id="IPR023837">
    <property type="entry name" value="EccCb-like_Actinobacteria"/>
</dbReference>
<evidence type="ECO:0000256" key="7">
    <source>
        <dbReference type="ARBA" id="ARBA00022989"/>
    </source>
</evidence>
<proteinExistence type="predicted"/>
<dbReference type="InterPro" id="IPR023836">
    <property type="entry name" value="EccCa-like_Actinobacteria"/>
</dbReference>
<evidence type="ECO:0000256" key="6">
    <source>
        <dbReference type="ARBA" id="ARBA00022840"/>
    </source>
</evidence>
<dbReference type="OrthoDB" id="9807790at2"/>
<evidence type="ECO:0000256" key="1">
    <source>
        <dbReference type="ARBA" id="ARBA00004651"/>
    </source>
</evidence>
<gene>
    <name evidence="13" type="primary">eccCa</name>
    <name evidence="13" type="ORF">FK530_03135</name>
</gene>
<keyword evidence="14" id="KW-1185">Reference proteome</keyword>
<dbReference type="PANTHER" id="PTHR22683:SF1">
    <property type="entry name" value="TYPE VII SECRETION SYSTEM PROTEIN ESSC"/>
    <property type="match status" value="1"/>
</dbReference>
<dbReference type="InterPro" id="IPR050206">
    <property type="entry name" value="FtsK/SpoIIIE/SftA"/>
</dbReference>
<dbReference type="NCBIfam" id="TIGR03925">
    <property type="entry name" value="T7SS_EccC_b"/>
    <property type="match status" value="1"/>
</dbReference>
<dbReference type="GO" id="GO:0005886">
    <property type="term" value="C:plasma membrane"/>
    <property type="evidence" value="ECO:0007669"/>
    <property type="project" value="UniProtKB-SubCell"/>
</dbReference>
<dbReference type="GO" id="GO:0005524">
    <property type="term" value="F:ATP binding"/>
    <property type="evidence" value="ECO:0007669"/>
    <property type="project" value="UniProtKB-UniRule"/>
</dbReference>
<name>A0A5C5S918_9ACTN</name>
<dbReference type="InterPro" id="IPR003593">
    <property type="entry name" value="AAA+_ATPase"/>
</dbReference>
<evidence type="ECO:0000256" key="5">
    <source>
        <dbReference type="ARBA" id="ARBA00022741"/>
    </source>
</evidence>
<dbReference type="Gene3D" id="3.40.50.300">
    <property type="entry name" value="P-loop containing nucleotide triphosphate hydrolases"/>
    <property type="match status" value="4"/>
</dbReference>
<feature type="binding site" evidence="9">
    <location>
        <begin position="1156"/>
        <end position="1163"/>
    </location>
    <ligand>
        <name>ATP</name>
        <dbReference type="ChEBI" id="CHEBI:30616"/>
    </ligand>
</feature>
<feature type="domain" description="FtsK" evidence="12">
    <location>
        <begin position="858"/>
        <end position="1047"/>
    </location>
</feature>
<feature type="domain" description="FtsK" evidence="12">
    <location>
        <begin position="490"/>
        <end position="690"/>
    </location>
</feature>
<keyword evidence="4" id="KW-0677">Repeat</keyword>
<evidence type="ECO:0000256" key="9">
    <source>
        <dbReference type="PROSITE-ProRule" id="PRU00289"/>
    </source>
</evidence>
<evidence type="ECO:0000256" key="11">
    <source>
        <dbReference type="SAM" id="Phobius"/>
    </source>
</evidence>
<keyword evidence="6 9" id="KW-0067">ATP-binding</keyword>
<dbReference type="NCBIfam" id="TIGR03924">
    <property type="entry name" value="T7SS_EccC_a"/>
    <property type="match status" value="1"/>
</dbReference>
<dbReference type="PANTHER" id="PTHR22683">
    <property type="entry name" value="SPORULATION PROTEIN RELATED"/>
    <property type="match status" value="1"/>
</dbReference>
<evidence type="ECO:0000256" key="2">
    <source>
        <dbReference type="ARBA" id="ARBA00022475"/>
    </source>
</evidence>
<dbReference type="InterPro" id="IPR002543">
    <property type="entry name" value="FtsK_dom"/>
</dbReference>
<comment type="subcellular location">
    <subcellularLocation>
        <location evidence="1">Cell membrane</location>
        <topology evidence="1">Multi-pass membrane protein</topology>
    </subcellularLocation>
</comment>